<evidence type="ECO:0000313" key="1">
    <source>
        <dbReference type="EMBL" id="KAH7087840.1"/>
    </source>
</evidence>
<accession>A0A8K0VZC6</accession>
<reference evidence="1" key="1">
    <citation type="journal article" date="2021" name="Nat. Commun.">
        <title>Genetic determinants of endophytism in the Arabidopsis root mycobiome.</title>
        <authorList>
            <person name="Mesny F."/>
            <person name="Miyauchi S."/>
            <person name="Thiergart T."/>
            <person name="Pickel B."/>
            <person name="Atanasova L."/>
            <person name="Karlsson M."/>
            <person name="Huettel B."/>
            <person name="Barry K.W."/>
            <person name="Haridas S."/>
            <person name="Chen C."/>
            <person name="Bauer D."/>
            <person name="Andreopoulos W."/>
            <person name="Pangilinan J."/>
            <person name="LaButti K."/>
            <person name="Riley R."/>
            <person name="Lipzen A."/>
            <person name="Clum A."/>
            <person name="Drula E."/>
            <person name="Henrissat B."/>
            <person name="Kohler A."/>
            <person name="Grigoriev I.V."/>
            <person name="Martin F.M."/>
            <person name="Hacquard S."/>
        </authorList>
    </citation>
    <scope>NUCLEOTIDE SEQUENCE</scope>
    <source>
        <strain evidence="1">MPI-SDFR-AT-0120</strain>
    </source>
</reference>
<dbReference type="EMBL" id="JAGMVJ010000009">
    <property type="protein sequence ID" value="KAH7087840.1"/>
    <property type="molecule type" value="Genomic_DNA"/>
</dbReference>
<comment type="caution">
    <text evidence="1">The sequence shown here is derived from an EMBL/GenBank/DDBJ whole genome shotgun (WGS) entry which is preliminary data.</text>
</comment>
<proteinExistence type="predicted"/>
<protein>
    <submittedName>
        <fullName evidence="1">Uncharacterized protein</fullName>
    </submittedName>
</protein>
<evidence type="ECO:0000313" key="2">
    <source>
        <dbReference type="Proteomes" id="UP000813461"/>
    </source>
</evidence>
<keyword evidence="2" id="KW-1185">Reference proteome</keyword>
<dbReference type="AlphaFoldDB" id="A0A8K0VZC6"/>
<dbReference type="Proteomes" id="UP000813461">
    <property type="component" value="Unassembled WGS sequence"/>
</dbReference>
<organism evidence="1 2">
    <name type="scientific">Paraphoma chrysanthemicola</name>
    <dbReference type="NCBI Taxonomy" id="798071"/>
    <lineage>
        <taxon>Eukaryota</taxon>
        <taxon>Fungi</taxon>
        <taxon>Dikarya</taxon>
        <taxon>Ascomycota</taxon>
        <taxon>Pezizomycotina</taxon>
        <taxon>Dothideomycetes</taxon>
        <taxon>Pleosporomycetidae</taxon>
        <taxon>Pleosporales</taxon>
        <taxon>Pleosporineae</taxon>
        <taxon>Phaeosphaeriaceae</taxon>
        <taxon>Paraphoma</taxon>
    </lineage>
</organism>
<sequence>MWTYGVRVLLFGPLLSIQMKICGFGFWTNVFPVASSRAPSSVRLRVEERVVGAKNCSANANGLPCCSEKKAIITPLLSFSLRYVLRSLITTNSMPYPRKKITSLLISGIR</sequence>
<gene>
    <name evidence="1" type="ORF">FB567DRAFT_525860</name>
</gene>
<name>A0A8K0VZC6_9PLEO</name>